<name>A0A158A0H6_9BURK</name>
<evidence type="ECO:0000313" key="2">
    <source>
        <dbReference type="EMBL" id="SAK51243.1"/>
    </source>
</evidence>
<keyword evidence="3" id="KW-1185">Reference proteome</keyword>
<dbReference type="GO" id="GO:0030488">
    <property type="term" value="P:tRNA methylation"/>
    <property type="evidence" value="ECO:0007669"/>
    <property type="project" value="TreeGrafter"/>
</dbReference>
<evidence type="ECO:0000313" key="3">
    <source>
        <dbReference type="Proteomes" id="UP000054870"/>
    </source>
</evidence>
<dbReference type="GO" id="GO:0002098">
    <property type="term" value="P:tRNA wobble uridine modification"/>
    <property type="evidence" value="ECO:0007669"/>
    <property type="project" value="TreeGrafter"/>
</dbReference>
<reference evidence="2" key="1">
    <citation type="submission" date="2016-01" db="EMBL/GenBank/DDBJ databases">
        <authorList>
            <person name="Peeters C."/>
        </authorList>
    </citation>
    <scope>NUCLEOTIDE SEQUENCE [LARGE SCALE GENOMIC DNA]</scope>
    <source>
        <strain evidence="2">LMG 29318</strain>
    </source>
</reference>
<dbReference type="Proteomes" id="UP000054870">
    <property type="component" value="Unassembled WGS sequence"/>
</dbReference>
<dbReference type="Gene3D" id="3.40.50.300">
    <property type="entry name" value="P-loop containing nucleotide triphosphate hydrolases"/>
    <property type="match status" value="1"/>
</dbReference>
<comment type="caution">
    <text evidence="2">The sequence shown here is derived from an EMBL/GenBank/DDBJ whole genome shotgun (WGS) entry which is preliminary data.</text>
</comment>
<dbReference type="SUPFAM" id="SSF52540">
    <property type="entry name" value="P-loop containing nucleoside triphosphate hydrolases"/>
    <property type="match status" value="1"/>
</dbReference>
<proteinExistence type="predicted"/>
<dbReference type="InterPro" id="IPR027417">
    <property type="entry name" value="P-loop_NTPase"/>
</dbReference>
<dbReference type="PANTHER" id="PTHR42714:SF2">
    <property type="entry name" value="TRNA MODIFICATION GTPASE GTPBP3, MITOCHONDRIAL"/>
    <property type="match status" value="1"/>
</dbReference>
<dbReference type="GO" id="GO:0005525">
    <property type="term" value="F:GTP binding"/>
    <property type="evidence" value="ECO:0007669"/>
    <property type="project" value="InterPro"/>
</dbReference>
<evidence type="ECO:0000259" key="1">
    <source>
        <dbReference type="Pfam" id="PF01926"/>
    </source>
</evidence>
<protein>
    <submittedName>
        <fullName evidence="2">GTPase Era</fullName>
    </submittedName>
</protein>
<dbReference type="Pfam" id="PF01926">
    <property type="entry name" value="MMR_HSR1"/>
    <property type="match status" value="1"/>
</dbReference>
<sequence length="292" mass="32157">MSAVPKLSAPGVTRDKLAKEIQDRVNRIRSYTPKAGVFGNSGVGKSSLCNALFGREVAKVADVKACTREPQTIFVGAEHGKGGIDLIDVPGIGEDPTRHKEYIELYKSLTPNLDLILWAIKADDRNYASAIEGYEQVRSAGATVPIIFVITQVDKTNDIEDWDHQAYAPGGTQRANIRKKELEVSKKFDVSARNIISIAASKKGRSFNLTSLVDLIVEALPNEKKYAFTREAKEENVSEEARISAEKGIWESIKDFAGEAWDTLKPLVVDVLIASAPKLLSSLKNWISRTDR</sequence>
<accession>A0A158A0H6</accession>
<feature type="domain" description="G" evidence="1">
    <location>
        <begin position="35"/>
        <end position="151"/>
    </location>
</feature>
<gene>
    <name evidence="2" type="ORF">AWB75_01532</name>
</gene>
<dbReference type="PANTHER" id="PTHR42714">
    <property type="entry name" value="TRNA MODIFICATION GTPASE GTPBP3"/>
    <property type="match status" value="1"/>
</dbReference>
<dbReference type="InterPro" id="IPR006073">
    <property type="entry name" value="GTP-bd"/>
</dbReference>
<dbReference type="EMBL" id="FCOF02000005">
    <property type="protein sequence ID" value="SAK51243.1"/>
    <property type="molecule type" value="Genomic_DNA"/>
</dbReference>
<organism evidence="2 3">
    <name type="scientific">Caballeronia catudaia</name>
    <dbReference type="NCBI Taxonomy" id="1777136"/>
    <lineage>
        <taxon>Bacteria</taxon>
        <taxon>Pseudomonadati</taxon>
        <taxon>Pseudomonadota</taxon>
        <taxon>Betaproteobacteria</taxon>
        <taxon>Burkholderiales</taxon>
        <taxon>Burkholderiaceae</taxon>
        <taxon>Caballeronia</taxon>
    </lineage>
</organism>
<dbReference type="AlphaFoldDB" id="A0A158A0H6"/>
<dbReference type="GO" id="GO:0005829">
    <property type="term" value="C:cytosol"/>
    <property type="evidence" value="ECO:0007669"/>
    <property type="project" value="TreeGrafter"/>
</dbReference>